<dbReference type="EMBL" id="NIVC01001910">
    <property type="protein sequence ID" value="PAA62684.1"/>
    <property type="molecule type" value="Genomic_DNA"/>
</dbReference>
<accession>A0A267ENY0</accession>
<keyword evidence="2" id="KW-0472">Membrane</keyword>
<feature type="compositionally biased region" description="Low complexity" evidence="1">
    <location>
        <begin position="108"/>
        <end position="128"/>
    </location>
</feature>
<feature type="compositionally biased region" description="Pro residues" evidence="1">
    <location>
        <begin position="234"/>
        <end position="247"/>
    </location>
</feature>
<feature type="compositionally biased region" description="Basic and acidic residues" evidence="1">
    <location>
        <begin position="137"/>
        <end position="149"/>
    </location>
</feature>
<dbReference type="EMBL" id="NIVC01001096">
    <property type="protein sequence ID" value="PAA72381.1"/>
    <property type="molecule type" value="Genomic_DNA"/>
</dbReference>
<name>A0A267ENY0_9PLAT</name>
<evidence type="ECO:0000313" key="4">
    <source>
        <dbReference type="EMBL" id="PAA72381.1"/>
    </source>
</evidence>
<organism evidence="3 5">
    <name type="scientific">Macrostomum lignano</name>
    <dbReference type="NCBI Taxonomy" id="282301"/>
    <lineage>
        <taxon>Eukaryota</taxon>
        <taxon>Metazoa</taxon>
        <taxon>Spiralia</taxon>
        <taxon>Lophotrochozoa</taxon>
        <taxon>Platyhelminthes</taxon>
        <taxon>Rhabditophora</taxon>
        <taxon>Macrostomorpha</taxon>
        <taxon>Macrostomida</taxon>
        <taxon>Macrostomidae</taxon>
        <taxon>Macrostomum</taxon>
    </lineage>
</organism>
<sequence length="247" mass="26421">KTSKSCSIFSCPKLFRGFYRAMIKRLIIKTSSHKCLLLIAAVILAIFANTSGAISRSCSRGSYFNSLSGMCDPCPTECLTSPQSPNVTDYMRRKCQKLADQCSPNLATSKSGSTSSTPTSDSPVSKSPKNSEAGVNNEDRQAPPDDRYGHKAAGGIVGAAILLLIFVPVGKKLRSIIIRNRRPGESNIPMQNIKENSDAASATLLSGSNNTQEPNGFQINEEATADDKVTSQPDNPPEDPPAVPNVE</sequence>
<evidence type="ECO:0000256" key="2">
    <source>
        <dbReference type="SAM" id="Phobius"/>
    </source>
</evidence>
<evidence type="ECO:0000313" key="3">
    <source>
        <dbReference type="EMBL" id="PAA62684.1"/>
    </source>
</evidence>
<keyword evidence="2" id="KW-0812">Transmembrane</keyword>
<protein>
    <submittedName>
        <fullName evidence="3">Uncharacterized protein</fullName>
    </submittedName>
</protein>
<feature type="region of interest" description="Disordered" evidence="1">
    <location>
        <begin position="104"/>
        <end position="149"/>
    </location>
</feature>
<proteinExistence type="predicted"/>
<dbReference type="Proteomes" id="UP000215902">
    <property type="component" value="Unassembled WGS sequence"/>
</dbReference>
<reference evidence="3 5" key="1">
    <citation type="submission" date="2017-06" db="EMBL/GenBank/DDBJ databases">
        <title>A platform for efficient transgenesis in Macrostomum lignano, a flatworm model organism for stem cell research.</title>
        <authorList>
            <person name="Berezikov E."/>
        </authorList>
    </citation>
    <scope>NUCLEOTIDE SEQUENCE [LARGE SCALE GENOMIC DNA]</scope>
    <source>
        <strain evidence="3">DV1</strain>
        <tissue evidence="3">Whole organism</tissue>
    </source>
</reference>
<feature type="region of interest" description="Disordered" evidence="1">
    <location>
        <begin position="201"/>
        <end position="247"/>
    </location>
</feature>
<feature type="transmembrane region" description="Helical" evidence="2">
    <location>
        <begin position="152"/>
        <end position="170"/>
    </location>
</feature>
<feature type="non-terminal residue" evidence="3">
    <location>
        <position position="1"/>
    </location>
</feature>
<dbReference type="AlphaFoldDB" id="A0A267ENY0"/>
<evidence type="ECO:0000313" key="5">
    <source>
        <dbReference type="Proteomes" id="UP000215902"/>
    </source>
</evidence>
<comment type="caution">
    <text evidence="3">The sequence shown here is derived from an EMBL/GenBank/DDBJ whole genome shotgun (WGS) entry which is preliminary data.</text>
</comment>
<feature type="compositionally biased region" description="Polar residues" evidence="1">
    <location>
        <begin position="201"/>
        <end position="218"/>
    </location>
</feature>
<gene>
    <name evidence="4" type="ORF">BOX15_Mlig008173g1</name>
    <name evidence="3" type="ORF">BOX15_Mlig008173g2</name>
</gene>
<keyword evidence="2" id="KW-1133">Transmembrane helix</keyword>
<keyword evidence="5" id="KW-1185">Reference proteome</keyword>
<evidence type="ECO:0000256" key="1">
    <source>
        <dbReference type="SAM" id="MobiDB-lite"/>
    </source>
</evidence>